<protein>
    <submittedName>
        <fullName evidence="3">Tyrosine-type recombinase/integrase</fullName>
    </submittedName>
</protein>
<sequence length="133" mass="14103">MTLAGARGSFTGLTGSSVPITFPTAVCQQHPDLETEAARTDLRDQPVQNGEQYHPQVFSDRWYRLVGQSGLPPVRLHDGRHGAGSQAFAAGVAPKVIQAMLGHSSLRMTMDTCTSIMPGLEEAAAEASVDLVA</sequence>
<keyword evidence="1" id="KW-0233">DNA recombination</keyword>
<proteinExistence type="predicted"/>
<gene>
    <name evidence="3" type="ORF">PU648_25105</name>
</gene>
<accession>A0ABU3UNT9</accession>
<evidence type="ECO:0000256" key="1">
    <source>
        <dbReference type="ARBA" id="ARBA00023172"/>
    </source>
</evidence>
<name>A0ABU3UNT9_9ACTN</name>
<evidence type="ECO:0000259" key="2">
    <source>
        <dbReference type="Pfam" id="PF00589"/>
    </source>
</evidence>
<dbReference type="Proteomes" id="UP001257627">
    <property type="component" value="Unassembled WGS sequence"/>
</dbReference>
<dbReference type="SUPFAM" id="SSF56349">
    <property type="entry name" value="DNA breaking-rejoining enzymes"/>
    <property type="match status" value="1"/>
</dbReference>
<keyword evidence="4" id="KW-1185">Reference proteome</keyword>
<evidence type="ECO:0000313" key="3">
    <source>
        <dbReference type="EMBL" id="MDU8995577.1"/>
    </source>
</evidence>
<organism evidence="3 4">
    <name type="scientific">Streptomyces mirabilis</name>
    <dbReference type="NCBI Taxonomy" id="68239"/>
    <lineage>
        <taxon>Bacteria</taxon>
        <taxon>Bacillati</taxon>
        <taxon>Actinomycetota</taxon>
        <taxon>Actinomycetes</taxon>
        <taxon>Kitasatosporales</taxon>
        <taxon>Streptomycetaceae</taxon>
        <taxon>Streptomyces</taxon>
    </lineage>
</organism>
<dbReference type="InterPro" id="IPR011010">
    <property type="entry name" value="DNA_brk_join_enz"/>
</dbReference>
<dbReference type="InterPro" id="IPR013762">
    <property type="entry name" value="Integrase-like_cat_sf"/>
</dbReference>
<feature type="domain" description="Tyr recombinase" evidence="2">
    <location>
        <begin position="48"/>
        <end position="110"/>
    </location>
</feature>
<dbReference type="RefSeq" id="WP_316733387.1">
    <property type="nucleotide sequence ID" value="NZ_JARAKF010000001.1"/>
</dbReference>
<dbReference type="EMBL" id="JARAKF010000001">
    <property type="protein sequence ID" value="MDU8995577.1"/>
    <property type="molecule type" value="Genomic_DNA"/>
</dbReference>
<dbReference type="Pfam" id="PF00589">
    <property type="entry name" value="Phage_integrase"/>
    <property type="match status" value="1"/>
</dbReference>
<reference evidence="3 4" key="1">
    <citation type="submission" date="2023-02" db="EMBL/GenBank/DDBJ databases">
        <authorList>
            <person name="Maleckis M."/>
        </authorList>
    </citation>
    <scope>NUCLEOTIDE SEQUENCE [LARGE SCALE GENOMIC DNA]</scope>
    <source>
        <strain evidence="3 4">P8-A2</strain>
    </source>
</reference>
<dbReference type="Gene3D" id="1.10.443.10">
    <property type="entry name" value="Intergrase catalytic core"/>
    <property type="match status" value="1"/>
</dbReference>
<comment type="caution">
    <text evidence="3">The sequence shown here is derived from an EMBL/GenBank/DDBJ whole genome shotgun (WGS) entry which is preliminary data.</text>
</comment>
<dbReference type="InterPro" id="IPR002104">
    <property type="entry name" value="Integrase_catalytic"/>
</dbReference>
<evidence type="ECO:0000313" key="4">
    <source>
        <dbReference type="Proteomes" id="UP001257627"/>
    </source>
</evidence>